<dbReference type="AlphaFoldDB" id="A0A448V165"/>
<dbReference type="SUPFAM" id="SSF52418">
    <property type="entry name" value="Nucleoside phosphorylase/phosphoribosyltransferase catalytic domain"/>
    <property type="match status" value="1"/>
</dbReference>
<sequence length="436" mass="46788">MSILDVIEKKKHGVRLTDEEIRKTIEDYVDGAVKDYQMSALLMAIYFQGMDRRETFSLTRSMIDSGDTVDLNAIEGPVLDKHSTGGVGDTTTLIIGPLLSAYGLPFGKMSGRGLGHTGGTLDKLEAIPGFSVNLSVEGIIEATNTAGIAVAGQTANITPADKKLYALRDATGTVDAIPLIASSIMSKKLAILGDCLLLDVKVGDGAFMKDEKEAHALADVLVDIGENFGRKTIAVLTRMEEPLGRAVGNGIEIREAIETLRGEGPEDLTELCLHLATKLILLAEGGEEAKIRARLESLLHDGTALQKFRDFVENQGGDGRVVEDFSILPRAQETLEVVSDRAGYIQALPASEIGILSRDLGAGRITMEDALDLGSGIYLTKKVGDAVREGDVLAVLYGKPGVDMKAIEQRYLKTVRIGEEKSKALPLIIDEVVYGH</sequence>
<evidence type="ECO:0000256" key="4">
    <source>
        <dbReference type="ARBA" id="ARBA00011738"/>
    </source>
</evidence>
<dbReference type="Gene3D" id="1.20.970.10">
    <property type="entry name" value="Transferase, Pyrimidine Nucleoside Phosphorylase, Chain C"/>
    <property type="match status" value="1"/>
</dbReference>
<dbReference type="InterPro" id="IPR035902">
    <property type="entry name" value="Nuc_phospho_transferase"/>
</dbReference>
<dbReference type="PROSITE" id="PS00647">
    <property type="entry name" value="THYMID_PHOSPHORYLASE"/>
    <property type="match status" value="1"/>
</dbReference>
<dbReference type="EC" id="2.4.2.2" evidence="5"/>
<dbReference type="GO" id="GO:0004850">
    <property type="term" value="F:uridine phosphorylase activity"/>
    <property type="evidence" value="ECO:0007669"/>
    <property type="project" value="RHEA"/>
</dbReference>
<evidence type="ECO:0000256" key="10">
    <source>
        <dbReference type="ARBA" id="ARBA00048525"/>
    </source>
</evidence>
<dbReference type="Proteomes" id="UP000269544">
    <property type="component" value="Chromosome"/>
</dbReference>
<evidence type="ECO:0000256" key="8">
    <source>
        <dbReference type="ARBA" id="ARBA00022679"/>
    </source>
</evidence>
<comment type="similarity">
    <text evidence="3">Belongs to the thymidine/pyrimidine-nucleoside phosphorylase family.</text>
</comment>
<keyword evidence="7 12" id="KW-0328">Glycosyltransferase</keyword>
<dbReference type="InterPro" id="IPR013102">
    <property type="entry name" value="PYNP_C"/>
</dbReference>
<dbReference type="InterPro" id="IPR036320">
    <property type="entry name" value="Glycosyl_Trfase_fam3_N_dom_sf"/>
</dbReference>
<dbReference type="InterPro" id="IPR000053">
    <property type="entry name" value="Thymidine/pyrmidine_PPase"/>
</dbReference>
<evidence type="ECO:0000256" key="5">
    <source>
        <dbReference type="ARBA" id="ARBA00011889"/>
    </source>
</evidence>
<dbReference type="Pfam" id="PF07831">
    <property type="entry name" value="PYNP_C"/>
    <property type="match status" value="1"/>
</dbReference>
<dbReference type="Pfam" id="PF00591">
    <property type="entry name" value="Glycos_transf_3"/>
    <property type="match status" value="1"/>
</dbReference>
<keyword evidence="8 12" id="KW-0808">Transferase</keyword>
<dbReference type="InterPro" id="IPR018090">
    <property type="entry name" value="Pyrmidine_PPas_bac/euk"/>
</dbReference>
<comment type="catalytic activity">
    <reaction evidence="1">
        <text>2'-deoxyuridine + phosphate = 2-deoxy-alpha-D-ribose 1-phosphate + uracil</text>
        <dbReference type="Rhea" id="RHEA:22824"/>
        <dbReference type="ChEBI" id="CHEBI:16450"/>
        <dbReference type="ChEBI" id="CHEBI:17568"/>
        <dbReference type="ChEBI" id="CHEBI:43474"/>
        <dbReference type="ChEBI" id="CHEBI:57259"/>
        <dbReference type="EC" id="2.4.2.2"/>
    </reaction>
</comment>
<evidence type="ECO:0000256" key="3">
    <source>
        <dbReference type="ARBA" id="ARBA00006915"/>
    </source>
</evidence>
<dbReference type="SMART" id="SM00941">
    <property type="entry name" value="PYNP_C"/>
    <property type="match status" value="1"/>
</dbReference>
<reference evidence="12 13" key="1">
    <citation type="submission" date="2018-12" db="EMBL/GenBank/DDBJ databases">
        <authorList>
            <consortium name="Pathogen Informatics"/>
        </authorList>
    </citation>
    <scope>NUCLEOTIDE SEQUENCE [LARGE SCALE GENOMIC DNA]</scope>
    <source>
        <strain evidence="12 13">NCTC13079</strain>
    </source>
</reference>
<dbReference type="InterPro" id="IPR000312">
    <property type="entry name" value="Glycosyl_Trfase_fam3"/>
</dbReference>
<comment type="subunit">
    <text evidence="4">Homodimer.</text>
</comment>
<dbReference type="GO" id="GO:0009032">
    <property type="term" value="F:thymidine phosphorylase activity"/>
    <property type="evidence" value="ECO:0007669"/>
    <property type="project" value="TreeGrafter"/>
</dbReference>
<dbReference type="SUPFAM" id="SSF47648">
    <property type="entry name" value="Nucleoside phosphorylase/phosphoribosyltransferase N-terminal domain"/>
    <property type="match status" value="1"/>
</dbReference>
<evidence type="ECO:0000256" key="6">
    <source>
        <dbReference type="ARBA" id="ARBA00014680"/>
    </source>
</evidence>
<dbReference type="GO" id="GO:0004645">
    <property type="term" value="F:1,4-alpha-oligoglucan phosphorylase activity"/>
    <property type="evidence" value="ECO:0007669"/>
    <property type="project" value="InterPro"/>
</dbReference>
<dbReference type="GO" id="GO:0006206">
    <property type="term" value="P:pyrimidine nucleobase metabolic process"/>
    <property type="evidence" value="ECO:0007669"/>
    <property type="project" value="InterPro"/>
</dbReference>
<dbReference type="GO" id="GO:0047847">
    <property type="term" value="F:deoxyuridine phosphorylase activity"/>
    <property type="evidence" value="ECO:0007669"/>
    <property type="project" value="RHEA"/>
</dbReference>
<dbReference type="KEGG" id="piv:NCTC13079_00745"/>
<protein>
    <recommendedName>
        <fullName evidence="6">Pyrimidine-nucleoside phosphorylase</fullName>
        <ecNumber evidence="5">2.4.2.2</ecNumber>
    </recommendedName>
</protein>
<dbReference type="SUPFAM" id="SSF54680">
    <property type="entry name" value="Pyrimidine nucleoside phosphorylase C-terminal domain"/>
    <property type="match status" value="1"/>
</dbReference>
<dbReference type="FunFam" id="3.40.1030.10:FF:000003">
    <property type="entry name" value="Pyrimidine-nucleoside phosphorylase"/>
    <property type="match status" value="1"/>
</dbReference>
<dbReference type="Gene3D" id="3.90.1170.30">
    <property type="entry name" value="Pyrimidine nucleoside phosphorylase-like, C-terminal domain"/>
    <property type="match status" value="1"/>
</dbReference>
<accession>A0A448V165</accession>
<dbReference type="PIRSF" id="PIRSF000478">
    <property type="entry name" value="TP_PyNP"/>
    <property type="match status" value="1"/>
</dbReference>
<evidence type="ECO:0000256" key="2">
    <source>
        <dbReference type="ARBA" id="ARBA00003877"/>
    </source>
</evidence>
<evidence type="ECO:0000256" key="7">
    <source>
        <dbReference type="ARBA" id="ARBA00022676"/>
    </source>
</evidence>
<evidence type="ECO:0000256" key="9">
    <source>
        <dbReference type="ARBA" id="ARBA00048453"/>
    </source>
</evidence>
<proteinExistence type="inferred from homology"/>
<dbReference type="RefSeq" id="WP_126465342.1">
    <property type="nucleotide sequence ID" value="NZ_LR134523.1"/>
</dbReference>
<dbReference type="InterPro" id="IPR036566">
    <property type="entry name" value="PYNP-like_C_sf"/>
</dbReference>
<dbReference type="Pfam" id="PF02885">
    <property type="entry name" value="Glycos_trans_3N"/>
    <property type="match status" value="1"/>
</dbReference>
<dbReference type="OrthoDB" id="9763887at2"/>
<dbReference type="GO" id="GO:0005829">
    <property type="term" value="C:cytosol"/>
    <property type="evidence" value="ECO:0007669"/>
    <property type="project" value="TreeGrafter"/>
</dbReference>
<comment type="catalytic activity">
    <reaction evidence="10">
        <text>thymidine + phosphate = 2-deoxy-alpha-D-ribose 1-phosphate + thymine</text>
        <dbReference type="Rhea" id="RHEA:16037"/>
        <dbReference type="ChEBI" id="CHEBI:17748"/>
        <dbReference type="ChEBI" id="CHEBI:17821"/>
        <dbReference type="ChEBI" id="CHEBI:43474"/>
        <dbReference type="ChEBI" id="CHEBI:57259"/>
        <dbReference type="EC" id="2.4.2.2"/>
    </reaction>
</comment>
<name>A0A448V165_9FIRM</name>
<keyword evidence="13" id="KW-1185">Reference proteome</keyword>
<dbReference type="NCBIfam" id="TIGR02644">
    <property type="entry name" value="Y_phosphoryl"/>
    <property type="match status" value="1"/>
</dbReference>
<dbReference type="PANTHER" id="PTHR10515:SF0">
    <property type="entry name" value="THYMIDINE PHOSPHORYLASE"/>
    <property type="match status" value="1"/>
</dbReference>
<gene>
    <name evidence="12" type="primary">pdp</name>
    <name evidence="12" type="ORF">NCTC13079_00745</name>
</gene>
<evidence type="ECO:0000313" key="12">
    <source>
        <dbReference type="EMBL" id="VEJ35549.1"/>
    </source>
</evidence>
<dbReference type="NCBIfam" id="NF004490">
    <property type="entry name" value="PRK05820.1"/>
    <property type="match status" value="1"/>
</dbReference>
<comment type="catalytic activity">
    <reaction evidence="9">
        <text>uridine + phosphate = alpha-D-ribose 1-phosphate + uracil</text>
        <dbReference type="Rhea" id="RHEA:24388"/>
        <dbReference type="ChEBI" id="CHEBI:16704"/>
        <dbReference type="ChEBI" id="CHEBI:17568"/>
        <dbReference type="ChEBI" id="CHEBI:43474"/>
        <dbReference type="ChEBI" id="CHEBI:57720"/>
        <dbReference type="EC" id="2.4.2.2"/>
    </reaction>
</comment>
<feature type="domain" description="Pyrimidine nucleoside phosphorylase C-terminal" evidence="11">
    <location>
        <begin position="344"/>
        <end position="418"/>
    </location>
</feature>
<organism evidence="12 13">
    <name type="scientific">Aedoeadaptatus ivorii</name>
    <dbReference type="NCBI Taxonomy" id="54006"/>
    <lineage>
        <taxon>Bacteria</taxon>
        <taxon>Bacillati</taxon>
        <taxon>Bacillota</taxon>
        <taxon>Tissierellia</taxon>
        <taxon>Tissierellales</taxon>
        <taxon>Peptoniphilaceae</taxon>
        <taxon>Aedoeadaptatus</taxon>
    </lineage>
</organism>
<evidence type="ECO:0000259" key="11">
    <source>
        <dbReference type="SMART" id="SM00941"/>
    </source>
</evidence>
<dbReference type="InterPro" id="IPR017459">
    <property type="entry name" value="Glycosyl_Trfase_fam3_N_dom"/>
</dbReference>
<evidence type="ECO:0000256" key="1">
    <source>
        <dbReference type="ARBA" id="ARBA00001066"/>
    </source>
</evidence>
<dbReference type="Gene3D" id="3.40.1030.10">
    <property type="entry name" value="Nucleoside phosphorylase/phosphoribosyltransferase catalytic domain"/>
    <property type="match status" value="1"/>
</dbReference>
<dbReference type="PANTHER" id="PTHR10515">
    <property type="entry name" value="THYMIDINE PHOSPHORYLASE"/>
    <property type="match status" value="1"/>
</dbReference>
<dbReference type="InterPro" id="IPR017872">
    <property type="entry name" value="Pyrmidine_PPase_CS"/>
</dbReference>
<dbReference type="GO" id="GO:0006213">
    <property type="term" value="P:pyrimidine nucleoside metabolic process"/>
    <property type="evidence" value="ECO:0007669"/>
    <property type="project" value="InterPro"/>
</dbReference>
<comment type="function">
    <text evidence="2">Catalyzes phosphorolysis of the pyrimidine nucleosides uridine, thymidine and 2'-deoxyuridine with the formation of the corresponding pyrimidine base and ribose-1-phosphate.</text>
</comment>
<dbReference type="EMBL" id="LR134523">
    <property type="protein sequence ID" value="VEJ35549.1"/>
    <property type="molecule type" value="Genomic_DNA"/>
</dbReference>
<evidence type="ECO:0000313" key="13">
    <source>
        <dbReference type="Proteomes" id="UP000269544"/>
    </source>
</evidence>